<evidence type="ECO:0000313" key="2">
    <source>
        <dbReference type="EMBL" id="WOG83412.1"/>
    </source>
</evidence>
<organism evidence="2 3">
    <name type="scientific">Daucus carota subsp. sativus</name>
    <name type="common">Carrot</name>
    <dbReference type="NCBI Taxonomy" id="79200"/>
    <lineage>
        <taxon>Eukaryota</taxon>
        <taxon>Viridiplantae</taxon>
        <taxon>Streptophyta</taxon>
        <taxon>Embryophyta</taxon>
        <taxon>Tracheophyta</taxon>
        <taxon>Spermatophyta</taxon>
        <taxon>Magnoliopsida</taxon>
        <taxon>eudicotyledons</taxon>
        <taxon>Gunneridae</taxon>
        <taxon>Pentapetalae</taxon>
        <taxon>asterids</taxon>
        <taxon>campanulids</taxon>
        <taxon>Apiales</taxon>
        <taxon>Apiaceae</taxon>
        <taxon>Apioideae</taxon>
        <taxon>Scandiceae</taxon>
        <taxon>Daucinae</taxon>
        <taxon>Daucus</taxon>
        <taxon>Daucus sect. Daucus</taxon>
    </lineage>
</organism>
<keyword evidence="3" id="KW-1185">Reference proteome</keyword>
<feature type="compositionally biased region" description="Basic and acidic residues" evidence="1">
    <location>
        <begin position="1"/>
        <end position="13"/>
    </location>
</feature>
<dbReference type="Gramene" id="KZN09828">
    <property type="protein sequence ID" value="KZN09828"/>
    <property type="gene ID" value="DCAR_002484"/>
</dbReference>
<protein>
    <submittedName>
        <fullName evidence="2">Uncharacterized protein</fullName>
    </submittedName>
</protein>
<feature type="region of interest" description="Disordered" evidence="1">
    <location>
        <begin position="1"/>
        <end position="36"/>
    </location>
</feature>
<accession>A0A169WSA5</accession>
<gene>
    <name evidence="2" type="ORF">DCAR_0102587</name>
</gene>
<reference evidence="2" key="1">
    <citation type="journal article" date="2016" name="Nat. Genet.">
        <title>A high-quality carrot genome assembly provides new insights into carotenoid accumulation and asterid genome evolution.</title>
        <authorList>
            <person name="Iorizzo M."/>
            <person name="Ellison S."/>
            <person name="Senalik D."/>
            <person name="Zeng P."/>
            <person name="Satapoomin P."/>
            <person name="Huang J."/>
            <person name="Bowman M."/>
            <person name="Iovene M."/>
            <person name="Sanseverino W."/>
            <person name="Cavagnaro P."/>
            <person name="Yildiz M."/>
            <person name="Macko-Podgorni A."/>
            <person name="Moranska E."/>
            <person name="Grzebelus E."/>
            <person name="Grzebelus D."/>
            <person name="Ashrafi H."/>
            <person name="Zheng Z."/>
            <person name="Cheng S."/>
            <person name="Spooner D."/>
            <person name="Van Deynze A."/>
            <person name="Simon P."/>
        </authorList>
    </citation>
    <scope>NUCLEOTIDE SEQUENCE</scope>
    <source>
        <tissue evidence="2">Leaf</tissue>
    </source>
</reference>
<dbReference type="Proteomes" id="UP000077755">
    <property type="component" value="Chromosome 1"/>
</dbReference>
<sequence length="88" mass="9870">MAESIRMRLENFGRKPRSGKSTTTASSPSPPSQPLCKYQYQPNQTRVCQVAPTASHAIIETAVFMDFYNGRAEAPNKDYFLRKPISMA</sequence>
<evidence type="ECO:0000256" key="1">
    <source>
        <dbReference type="SAM" id="MobiDB-lite"/>
    </source>
</evidence>
<dbReference type="AlphaFoldDB" id="A0A169WSA5"/>
<dbReference type="EMBL" id="CP093343">
    <property type="protein sequence ID" value="WOG83412.1"/>
    <property type="molecule type" value="Genomic_DNA"/>
</dbReference>
<evidence type="ECO:0000313" key="3">
    <source>
        <dbReference type="Proteomes" id="UP000077755"/>
    </source>
</evidence>
<reference evidence="2" key="2">
    <citation type="submission" date="2022-03" db="EMBL/GenBank/DDBJ databases">
        <title>Draft title - Genomic analysis of global carrot germplasm unveils the trajectory of domestication and the origin of high carotenoid orange carrot.</title>
        <authorList>
            <person name="Iorizzo M."/>
            <person name="Ellison S."/>
            <person name="Senalik D."/>
            <person name="Macko-Podgorni A."/>
            <person name="Grzebelus D."/>
            <person name="Bostan H."/>
            <person name="Rolling W."/>
            <person name="Curaba J."/>
            <person name="Simon P."/>
        </authorList>
    </citation>
    <scope>NUCLEOTIDE SEQUENCE</scope>
    <source>
        <tissue evidence="2">Leaf</tissue>
    </source>
</reference>
<proteinExistence type="predicted"/>
<name>A0A169WSA5_DAUCS</name>